<name>A0A974S2K9_PERPY</name>
<accession>A0A974S2K9</accession>
<dbReference type="PANTHER" id="PTHR32089:SF112">
    <property type="entry name" value="LYSOZYME-LIKE PROTEIN-RELATED"/>
    <property type="match status" value="1"/>
</dbReference>
<evidence type="ECO:0000256" key="1">
    <source>
        <dbReference type="ARBA" id="ARBA00023224"/>
    </source>
</evidence>
<feature type="domain" description="Methyl-accepting transducer" evidence="3">
    <location>
        <begin position="1"/>
        <end position="67"/>
    </location>
</feature>
<reference evidence="4 5" key="1">
    <citation type="submission" date="2021-01" db="EMBL/GenBank/DDBJ databases">
        <title>FDA dAtabase for Regulatory Grade micrObial Sequences (FDA-ARGOS): Supporting development and validation of Infectious Disease Dx tests.</title>
        <authorList>
            <person name="Nelson B."/>
            <person name="Plummer A."/>
            <person name="Tallon L."/>
            <person name="Sadzewicz L."/>
            <person name="Zhao X."/>
            <person name="Boylan J."/>
            <person name="Ott S."/>
            <person name="Bowen H."/>
            <person name="Vavikolanu K."/>
            <person name="Mehta A."/>
            <person name="Aluvathingal J."/>
            <person name="Nadendla S."/>
            <person name="Myers T."/>
            <person name="Yan Y."/>
            <person name="Sichtig H."/>
        </authorList>
    </citation>
    <scope>NUCLEOTIDE SEQUENCE [LARGE SCALE GENOMIC DNA]</scope>
    <source>
        <strain evidence="4 5">FDAARGOS_1161</strain>
    </source>
</reference>
<evidence type="ECO:0000259" key="3">
    <source>
        <dbReference type="PROSITE" id="PS50111"/>
    </source>
</evidence>
<dbReference type="AlphaFoldDB" id="A0A974S2K9"/>
<dbReference type="SUPFAM" id="SSF58104">
    <property type="entry name" value="Methyl-accepting chemotaxis protein (MCP) signaling domain"/>
    <property type="match status" value="1"/>
</dbReference>
<evidence type="ECO:0000313" key="5">
    <source>
        <dbReference type="Proteomes" id="UP000595254"/>
    </source>
</evidence>
<dbReference type="Gene3D" id="1.10.287.950">
    <property type="entry name" value="Methyl-accepting chemotaxis protein"/>
    <property type="match status" value="1"/>
</dbReference>
<evidence type="ECO:0000313" key="4">
    <source>
        <dbReference type="EMBL" id="QQT02694.1"/>
    </source>
</evidence>
<dbReference type="Proteomes" id="UP000595254">
    <property type="component" value="Chromosome"/>
</dbReference>
<dbReference type="PROSITE" id="PS50111">
    <property type="entry name" value="CHEMOTAXIS_TRANSDUC_2"/>
    <property type="match status" value="1"/>
</dbReference>
<dbReference type="InterPro" id="IPR004089">
    <property type="entry name" value="MCPsignal_dom"/>
</dbReference>
<gene>
    <name evidence="4" type="ORF">I6J18_15055</name>
</gene>
<sequence length="67" mass="7507">MVLIYIPIKCIPICDKAGEHGKGFAVVADEVRKLAEQSSQSSSFIQELLKEIMIEKERVVDSLQKTD</sequence>
<evidence type="ECO:0000256" key="2">
    <source>
        <dbReference type="PROSITE-ProRule" id="PRU00284"/>
    </source>
</evidence>
<dbReference type="GO" id="GO:0007165">
    <property type="term" value="P:signal transduction"/>
    <property type="evidence" value="ECO:0007669"/>
    <property type="project" value="UniProtKB-KW"/>
</dbReference>
<dbReference type="EMBL" id="CP068053">
    <property type="protein sequence ID" value="QQT02694.1"/>
    <property type="molecule type" value="Genomic_DNA"/>
</dbReference>
<dbReference type="KEGG" id="ppsr:I6J18_15055"/>
<dbReference type="PANTHER" id="PTHR32089">
    <property type="entry name" value="METHYL-ACCEPTING CHEMOTAXIS PROTEIN MCPB"/>
    <property type="match status" value="1"/>
</dbReference>
<proteinExistence type="predicted"/>
<dbReference type="GO" id="GO:0016020">
    <property type="term" value="C:membrane"/>
    <property type="evidence" value="ECO:0007669"/>
    <property type="project" value="InterPro"/>
</dbReference>
<protein>
    <recommendedName>
        <fullName evidence="3">Methyl-accepting transducer domain-containing protein</fullName>
    </recommendedName>
</protein>
<dbReference type="Pfam" id="PF00015">
    <property type="entry name" value="MCPsignal"/>
    <property type="match status" value="1"/>
</dbReference>
<keyword evidence="1 2" id="KW-0807">Transducer</keyword>
<keyword evidence="5" id="KW-1185">Reference proteome</keyword>
<organism evidence="4 5">
    <name type="scientific">Peribacillus psychrosaccharolyticus</name>
    <name type="common">Bacillus psychrosaccharolyticus</name>
    <dbReference type="NCBI Taxonomy" id="1407"/>
    <lineage>
        <taxon>Bacteria</taxon>
        <taxon>Bacillati</taxon>
        <taxon>Bacillota</taxon>
        <taxon>Bacilli</taxon>
        <taxon>Bacillales</taxon>
        <taxon>Bacillaceae</taxon>
        <taxon>Peribacillus</taxon>
    </lineage>
</organism>